<evidence type="ECO:0000313" key="3">
    <source>
        <dbReference type="EMBL" id="ADD93918.1"/>
    </source>
</evidence>
<organism evidence="3">
    <name type="scientific">uncultured marine bacterium MedDCM-OCT-S08-C1622</name>
    <dbReference type="NCBI Taxonomy" id="743073"/>
    <lineage>
        <taxon>Bacteria</taxon>
        <taxon>environmental samples</taxon>
    </lineage>
</organism>
<dbReference type="EMBL" id="GU943004">
    <property type="protein sequence ID" value="ADD93918.1"/>
    <property type="molecule type" value="Genomic_DNA"/>
</dbReference>
<accession>D6PDW7</accession>
<dbReference type="Gene3D" id="3.90.380.10">
    <property type="entry name" value="Naphthalene 1,2-dioxygenase Alpha Subunit, Chain A, domain 1"/>
    <property type="match status" value="1"/>
</dbReference>
<evidence type="ECO:0000256" key="1">
    <source>
        <dbReference type="ARBA" id="ARBA00001962"/>
    </source>
</evidence>
<dbReference type="GO" id="GO:0051537">
    <property type="term" value="F:2 iron, 2 sulfur cluster binding"/>
    <property type="evidence" value="ECO:0007669"/>
    <property type="project" value="InterPro"/>
</dbReference>
<dbReference type="GO" id="GO:0005506">
    <property type="term" value="F:iron ion binding"/>
    <property type="evidence" value="ECO:0007669"/>
    <property type="project" value="InterPro"/>
</dbReference>
<sequence length="77" mass="8605">MIFVNCDPEAPDFSKPLSHISRQLGAYDLENAKVAEAKTYRIDANWKLCLENYLECYHCASSHQHYAKTSHASGSGA</sequence>
<evidence type="ECO:0000259" key="2">
    <source>
        <dbReference type="Pfam" id="PF00848"/>
    </source>
</evidence>
<proteinExistence type="predicted"/>
<dbReference type="PANTHER" id="PTHR43756">
    <property type="entry name" value="CHOLINE MONOOXYGENASE, CHLOROPLASTIC"/>
    <property type="match status" value="1"/>
</dbReference>
<dbReference type="AlphaFoldDB" id="D6PDW7"/>
<dbReference type="InterPro" id="IPR036922">
    <property type="entry name" value="Rieske_2Fe-2S_sf"/>
</dbReference>
<feature type="domain" description="Aromatic-ring-hydroxylating dioxygenase alpha subunit C-terminal" evidence="2">
    <location>
        <begin position="29"/>
        <end position="71"/>
    </location>
</feature>
<dbReference type="Pfam" id="PF00848">
    <property type="entry name" value="Ring_hydroxyl_A"/>
    <property type="match status" value="1"/>
</dbReference>
<protein>
    <recommendedName>
        <fullName evidence="2">Aromatic-ring-hydroxylating dioxygenase alpha subunit C-terminal domain-containing protein</fullName>
    </recommendedName>
</protein>
<dbReference type="InterPro" id="IPR015879">
    <property type="entry name" value="Ring_hydroxy_dOase_asu_C_dom"/>
</dbReference>
<name>D6PDW7_9BACT</name>
<comment type="cofactor">
    <cofactor evidence="1">
        <name>Fe cation</name>
        <dbReference type="ChEBI" id="CHEBI:24875"/>
    </cofactor>
</comment>
<dbReference type="Gene3D" id="2.102.10.10">
    <property type="entry name" value="Rieske [2Fe-2S] iron-sulphur domain"/>
    <property type="match status" value="1"/>
</dbReference>
<dbReference type="InterPro" id="IPR001663">
    <property type="entry name" value="Rng_hydr_dOase-A"/>
</dbReference>
<dbReference type="SUPFAM" id="SSF55961">
    <property type="entry name" value="Bet v1-like"/>
    <property type="match status" value="1"/>
</dbReference>
<dbReference type="PANTHER" id="PTHR43756:SF5">
    <property type="entry name" value="CHOLINE MONOOXYGENASE, CHLOROPLASTIC"/>
    <property type="match status" value="1"/>
</dbReference>
<reference evidence="3" key="1">
    <citation type="journal article" date="2010" name="ISME J.">
        <title>Metagenome of the Mediterranean deep chlorophyll maximum studied by direct and fosmid library 454 pyrosequencing.</title>
        <authorList>
            <person name="Ghai R."/>
            <person name="Martin-Cuadrado A.B."/>
            <person name="Molto A.G."/>
            <person name="Heredia I.G."/>
            <person name="Cabrera R."/>
            <person name="Martin J."/>
            <person name="Verdu M."/>
            <person name="Deschamps P."/>
            <person name="Moreira D."/>
            <person name="Lopez-Garcia P."/>
            <person name="Mira A."/>
            <person name="Rodriguez-Valera F."/>
        </authorList>
    </citation>
    <scope>NUCLEOTIDE SEQUENCE</scope>
</reference>